<dbReference type="Pfam" id="PF02310">
    <property type="entry name" value="B12-binding"/>
    <property type="match status" value="1"/>
</dbReference>
<dbReference type="InterPro" id="IPR058240">
    <property type="entry name" value="rSAM_sf"/>
</dbReference>
<feature type="non-terminal residue" evidence="7">
    <location>
        <position position="1"/>
    </location>
</feature>
<name>X1HNU3_9ZZZZ</name>
<dbReference type="SFLD" id="SFLDS00029">
    <property type="entry name" value="Radical_SAM"/>
    <property type="match status" value="1"/>
</dbReference>
<dbReference type="PROSITE" id="PS51332">
    <property type="entry name" value="B12_BINDING"/>
    <property type="match status" value="1"/>
</dbReference>
<keyword evidence="5" id="KW-0411">Iron-sulfur</keyword>
<dbReference type="CDD" id="cd02068">
    <property type="entry name" value="radical_SAM_B12_BD"/>
    <property type="match status" value="1"/>
</dbReference>
<organism evidence="7">
    <name type="scientific">marine sediment metagenome</name>
    <dbReference type="NCBI Taxonomy" id="412755"/>
    <lineage>
        <taxon>unclassified sequences</taxon>
        <taxon>metagenomes</taxon>
        <taxon>ecological metagenomes</taxon>
    </lineage>
</organism>
<protein>
    <recommendedName>
        <fullName evidence="6">B12-binding domain-containing protein</fullName>
    </recommendedName>
</protein>
<dbReference type="PANTHER" id="PTHR43409">
    <property type="entry name" value="ANAEROBIC MAGNESIUM-PROTOPORPHYRIN IX MONOMETHYL ESTER CYCLASE-RELATED"/>
    <property type="match status" value="1"/>
</dbReference>
<dbReference type="InterPro" id="IPR036724">
    <property type="entry name" value="Cobalamin-bd_sf"/>
</dbReference>
<feature type="domain" description="B12-binding" evidence="6">
    <location>
        <begin position="1"/>
        <end position="148"/>
    </location>
</feature>
<dbReference type="PANTHER" id="PTHR43409:SF7">
    <property type="entry name" value="BLL1977 PROTEIN"/>
    <property type="match status" value="1"/>
</dbReference>
<evidence type="ECO:0000256" key="5">
    <source>
        <dbReference type="ARBA" id="ARBA00023014"/>
    </source>
</evidence>
<dbReference type="Gene3D" id="3.80.30.20">
    <property type="entry name" value="tm_1862 like domain"/>
    <property type="match status" value="1"/>
</dbReference>
<dbReference type="GO" id="GO:0051536">
    <property type="term" value="F:iron-sulfur cluster binding"/>
    <property type="evidence" value="ECO:0007669"/>
    <property type="project" value="UniProtKB-KW"/>
</dbReference>
<dbReference type="EMBL" id="BARU01035156">
    <property type="protein sequence ID" value="GAH71826.1"/>
    <property type="molecule type" value="Genomic_DNA"/>
</dbReference>
<gene>
    <name evidence="7" type="ORF">S03H2_55073</name>
</gene>
<comment type="cofactor">
    <cofactor evidence="1">
        <name>[4Fe-4S] cluster</name>
        <dbReference type="ChEBI" id="CHEBI:49883"/>
    </cofactor>
</comment>
<dbReference type="GO" id="GO:0046872">
    <property type="term" value="F:metal ion binding"/>
    <property type="evidence" value="ECO:0007669"/>
    <property type="project" value="UniProtKB-KW"/>
</dbReference>
<accession>X1HNU3</accession>
<keyword evidence="4" id="KW-0408">Iron</keyword>
<reference evidence="7" key="1">
    <citation type="journal article" date="2014" name="Front. Microbiol.">
        <title>High frequency of phylogenetically diverse reductive dehalogenase-homologous genes in deep subseafloor sedimentary metagenomes.</title>
        <authorList>
            <person name="Kawai M."/>
            <person name="Futagami T."/>
            <person name="Toyoda A."/>
            <person name="Takaki Y."/>
            <person name="Nishi S."/>
            <person name="Hori S."/>
            <person name="Arai W."/>
            <person name="Tsubouchi T."/>
            <person name="Morono Y."/>
            <person name="Uchiyama I."/>
            <person name="Ito T."/>
            <person name="Fujiyama A."/>
            <person name="Inagaki F."/>
            <person name="Takami H."/>
        </authorList>
    </citation>
    <scope>NUCLEOTIDE SEQUENCE</scope>
    <source>
        <strain evidence="7">Expedition CK06-06</strain>
    </source>
</reference>
<evidence type="ECO:0000313" key="7">
    <source>
        <dbReference type="EMBL" id="GAH71826.1"/>
    </source>
</evidence>
<evidence type="ECO:0000256" key="1">
    <source>
        <dbReference type="ARBA" id="ARBA00001966"/>
    </source>
</evidence>
<dbReference type="SUPFAM" id="SSF102114">
    <property type="entry name" value="Radical SAM enzymes"/>
    <property type="match status" value="1"/>
</dbReference>
<dbReference type="GO" id="GO:0003824">
    <property type="term" value="F:catalytic activity"/>
    <property type="evidence" value="ECO:0007669"/>
    <property type="project" value="InterPro"/>
</dbReference>
<dbReference type="GO" id="GO:0031419">
    <property type="term" value="F:cobalamin binding"/>
    <property type="evidence" value="ECO:0007669"/>
    <property type="project" value="InterPro"/>
</dbReference>
<sequence>YPLAFGYLAGMIRRHTDWELMVYNADFHGQTEPMQVSYLGGQGFRNYLAALENPTGPVWDEVRATVAEFAPEVVGISTKSQALTSALVTARIIKELNKDILVVIGGPHPTMSGAEVLESPDVDACCAGEGEQTIVDLLRSIEAHAAFDGVKGAMYRGGDKIVQNPPREFIQDLDSLPFPHADAAEVLKDYDKHPITAFKNIMATRGCPYNCAFCGSRKIWSRKTRFRSVESVTDEIQSLQQMGLKFIRFEDDTFG</sequence>
<keyword evidence="3" id="KW-0479">Metal-binding</keyword>
<dbReference type="InterPro" id="IPR006158">
    <property type="entry name" value="Cobalamin-bd"/>
</dbReference>
<dbReference type="AlphaFoldDB" id="X1HNU3"/>
<proteinExistence type="predicted"/>
<dbReference type="InterPro" id="IPR051198">
    <property type="entry name" value="BchE-like"/>
</dbReference>
<evidence type="ECO:0000256" key="3">
    <source>
        <dbReference type="ARBA" id="ARBA00022723"/>
    </source>
</evidence>
<dbReference type="SFLD" id="SFLDG01082">
    <property type="entry name" value="B12-binding_domain_containing"/>
    <property type="match status" value="1"/>
</dbReference>
<evidence type="ECO:0000256" key="2">
    <source>
        <dbReference type="ARBA" id="ARBA00022691"/>
    </source>
</evidence>
<comment type="caution">
    <text evidence="7">The sequence shown here is derived from an EMBL/GenBank/DDBJ whole genome shotgun (WGS) entry which is preliminary data.</text>
</comment>
<dbReference type="Gene3D" id="3.40.50.280">
    <property type="entry name" value="Cobalamin-binding domain"/>
    <property type="match status" value="1"/>
</dbReference>
<keyword evidence="2" id="KW-0949">S-adenosyl-L-methionine</keyword>
<dbReference type="SUPFAM" id="SSF52242">
    <property type="entry name" value="Cobalamin (vitamin B12)-binding domain"/>
    <property type="match status" value="1"/>
</dbReference>
<evidence type="ECO:0000259" key="6">
    <source>
        <dbReference type="PROSITE" id="PS51332"/>
    </source>
</evidence>
<feature type="non-terminal residue" evidence="7">
    <location>
        <position position="255"/>
    </location>
</feature>
<dbReference type="InterPro" id="IPR023404">
    <property type="entry name" value="rSAM_horseshoe"/>
</dbReference>
<evidence type="ECO:0000256" key="4">
    <source>
        <dbReference type="ARBA" id="ARBA00023004"/>
    </source>
</evidence>
<dbReference type="InterPro" id="IPR007197">
    <property type="entry name" value="rSAM"/>
</dbReference>